<protein>
    <submittedName>
        <fullName evidence="3">B30.2/SPRY domain-containing protein</fullName>
    </submittedName>
</protein>
<accession>A0A914HRH1</accession>
<keyword evidence="2" id="KW-1185">Reference proteome</keyword>
<evidence type="ECO:0000313" key="2">
    <source>
        <dbReference type="Proteomes" id="UP000887572"/>
    </source>
</evidence>
<dbReference type="InterPro" id="IPR001870">
    <property type="entry name" value="B30.2/SPRY"/>
</dbReference>
<dbReference type="InterPro" id="IPR050618">
    <property type="entry name" value="Ubq-SigPath_Reg"/>
</dbReference>
<dbReference type="PROSITE" id="PS50188">
    <property type="entry name" value="B302_SPRY"/>
    <property type="match status" value="1"/>
</dbReference>
<dbReference type="Pfam" id="PF00622">
    <property type="entry name" value="SPRY"/>
    <property type="match status" value="1"/>
</dbReference>
<evidence type="ECO:0000259" key="1">
    <source>
        <dbReference type="PROSITE" id="PS50188"/>
    </source>
</evidence>
<dbReference type="CDD" id="cd12885">
    <property type="entry name" value="SPRY_RanBP_like"/>
    <property type="match status" value="1"/>
</dbReference>
<reference evidence="3" key="1">
    <citation type="submission" date="2022-11" db="UniProtKB">
        <authorList>
            <consortium name="WormBaseParasite"/>
        </authorList>
    </citation>
    <scope>IDENTIFICATION</scope>
</reference>
<dbReference type="InterPro" id="IPR043136">
    <property type="entry name" value="B30.2/SPRY_sf"/>
</dbReference>
<proteinExistence type="predicted"/>
<sequence length="147" mass="16297">MFAEKPINPYGCSYFEVKILTNGRLIFIGLATKQMPLDECVGWCEGTYAYSNDGTFYGHEVEGCSHFNGHPFIDGKPKFGVGDVIGCGVNLATRQIIYTKNGKRLDTSNLFVDSPADLFPCVSLFFPVTKIEANFGPNFQFNISDEI</sequence>
<dbReference type="InterPro" id="IPR003877">
    <property type="entry name" value="SPRY_dom"/>
</dbReference>
<dbReference type="SMART" id="SM00449">
    <property type="entry name" value="SPRY"/>
    <property type="match status" value="1"/>
</dbReference>
<dbReference type="InterPro" id="IPR013320">
    <property type="entry name" value="ConA-like_dom_sf"/>
</dbReference>
<evidence type="ECO:0000313" key="3">
    <source>
        <dbReference type="WBParaSite" id="Gr19_v10_g3039.t1"/>
    </source>
</evidence>
<dbReference type="SUPFAM" id="SSF49899">
    <property type="entry name" value="Concanavalin A-like lectins/glucanases"/>
    <property type="match status" value="1"/>
</dbReference>
<dbReference type="WBParaSite" id="Gr19_v10_g3039.t1">
    <property type="protein sequence ID" value="Gr19_v10_g3039.t1"/>
    <property type="gene ID" value="Gr19_v10_g3039"/>
</dbReference>
<name>A0A914HRH1_GLORO</name>
<dbReference type="Proteomes" id="UP000887572">
    <property type="component" value="Unplaced"/>
</dbReference>
<dbReference type="Gene3D" id="2.60.120.920">
    <property type="match status" value="1"/>
</dbReference>
<dbReference type="InterPro" id="IPR044736">
    <property type="entry name" value="Gid1/RanBPM/SPLA_SPRY"/>
</dbReference>
<dbReference type="PANTHER" id="PTHR12864">
    <property type="entry name" value="RAN BINDING PROTEIN 9-RELATED"/>
    <property type="match status" value="1"/>
</dbReference>
<dbReference type="AlphaFoldDB" id="A0A914HRH1"/>
<organism evidence="2 3">
    <name type="scientific">Globodera rostochiensis</name>
    <name type="common">Golden nematode worm</name>
    <name type="synonym">Heterodera rostochiensis</name>
    <dbReference type="NCBI Taxonomy" id="31243"/>
    <lineage>
        <taxon>Eukaryota</taxon>
        <taxon>Metazoa</taxon>
        <taxon>Ecdysozoa</taxon>
        <taxon>Nematoda</taxon>
        <taxon>Chromadorea</taxon>
        <taxon>Rhabditida</taxon>
        <taxon>Tylenchina</taxon>
        <taxon>Tylenchomorpha</taxon>
        <taxon>Tylenchoidea</taxon>
        <taxon>Heteroderidae</taxon>
        <taxon>Heteroderinae</taxon>
        <taxon>Globodera</taxon>
    </lineage>
</organism>
<feature type="domain" description="B30.2/SPRY" evidence="1">
    <location>
        <begin position="1"/>
        <end position="140"/>
    </location>
</feature>